<reference evidence="1" key="1">
    <citation type="journal article" date="2021" name="New Phytol.">
        <title>Evolutionary innovations through gain and loss of genes in the ectomycorrhizal Boletales.</title>
        <authorList>
            <person name="Wu G."/>
            <person name="Miyauchi S."/>
            <person name="Morin E."/>
            <person name="Kuo A."/>
            <person name="Drula E."/>
            <person name="Varga T."/>
            <person name="Kohler A."/>
            <person name="Feng B."/>
            <person name="Cao Y."/>
            <person name="Lipzen A."/>
            <person name="Daum C."/>
            <person name="Hundley H."/>
            <person name="Pangilinan J."/>
            <person name="Johnson J."/>
            <person name="Barry K."/>
            <person name="LaButti K."/>
            <person name="Ng V."/>
            <person name="Ahrendt S."/>
            <person name="Min B."/>
            <person name="Choi I.G."/>
            <person name="Park H."/>
            <person name="Plett J.M."/>
            <person name="Magnuson J."/>
            <person name="Spatafora J.W."/>
            <person name="Nagy L.G."/>
            <person name="Henrissat B."/>
            <person name="Grigoriev I.V."/>
            <person name="Yang Z.L."/>
            <person name="Xu J."/>
            <person name="Martin F.M."/>
        </authorList>
    </citation>
    <scope>NUCLEOTIDE SEQUENCE</scope>
    <source>
        <strain evidence="1">ATCC 28755</strain>
    </source>
</reference>
<gene>
    <name evidence="1" type="ORF">BJ138DRAFT_996758</name>
</gene>
<sequence length="320" mass="36471">MPHSHHSHSGQFCKHASGTSLEAVVQAAIQRGFEVYGLTEHVPRYRVDDLYPEEEGMSLADLLAQFQSFLTEAHRLKVAYASRITLLVGLETEYITAIDLDMLEALLEDHRGRIEYIVGSVHHVNEIPIDFDRLTFEKALHTTTNGDGPQVSAVQMDRFLSAYFDAQRKLLERFQPEIIGHLDLCRLYNPTLKFRNYPEAWKKLEENIQCAIKYGALFEVNAAALRKGWESAYPGPDILPLILQNRGRLALSDDSHGPQAVGNHYPQMAAYLRHMGVEELWYLIPSDVQNTAGRYLTAARIPGNWWEHPFWKESSLPDQC</sequence>
<name>A0ACB8ASH7_9AGAM</name>
<evidence type="ECO:0000313" key="1">
    <source>
        <dbReference type="EMBL" id="KAH7915901.1"/>
    </source>
</evidence>
<dbReference type="Proteomes" id="UP000790377">
    <property type="component" value="Unassembled WGS sequence"/>
</dbReference>
<evidence type="ECO:0000313" key="2">
    <source>
        <dbReference type="Proteomes" id="UP000790377"/>
    </source>
</evidence>
<keyword evidence="2" id="KW-1185">Reference proteome</keyword>
<accession>A0ACB8ASH7</accession>
<dbReference type="EMBL" id="MU267595">
    <property type="protein sequence ID" value="KAH7915901.1"/>
    <property type="molecule type" value="Genomic_DNA"/>
</dbReference>
<comment type="caution">
    <text evidence="1">The sequence shown here is derived from an EMBL/GenBank/DDBJ whole genome shotgun (WGS) entry which is preliminary data.</text>
</comment>
<organism evidence="1 2">
    <name type="scientific">Hygrophoropsis aurantiaca</name>
    <dbReference type="NCBI Taxonomy" id="72124"/>
    <lineage>
        <taxon>Eukaryota</taxon>
        <taxon>Fungi</taxon>
        <taxon>Dikarya</taxon>
        <taxon>Basidiomycota</taxon>
        <taxon>Agaricomycotina</taxon>
        <taxon>Agaricomycetes</taxon>
        <taxon>Agaricomycetidae</taxon>
        <taxon>Boletales</taxon>
        <taxon>Coniophorineae</taxon>
        <taxon>Hygrophoropsidaceae</taxon>
        <taxon>Hygrophoropsis</taxon>
    </lineage>
</organism>
<protein>
    <submittedName>
        <fullName evidence="1">Polymerase/histidinol phosphatase-like protein</fullName>
    </submittedName>
</protein>
<proteinExistence type="predicted"/>